<dbReference type="PANTHER" id="PTHR30126">
    <property type="entry name" value="HTH-TYPE TRANSCRIPTIONAL REGULATOR"/>
    <property type="match status" value="1"/>
</dbReference>
<dbReference type="EMBL" id="CP002364">
    <property type="protein sequence ID" value="ADW16647.1"/>
    <property type="molecule type" value="Genomic_DNA"/>
</dbReference>
<evidence type="ECO:0000256" key="1">
    <source>
        <dbReference type="ARBA" id="ARBA00009437"/>
    </source>
</evidence>
<dbReference type="InterPro" id="IPR036390">
    <property type="entry name" value="WH_DNA-bd_sf"/>
</dbReference>
<dbReference type="CDD" id="cd08420">
    <property type="entry name" value="PBP2_CysL_like"/>
    <property type="match status" value="1"/>
</dbReference>
<evidence type="ECO:0000313" key="7">
    <source>
        <dbReference type="Proteomes" id="UP000006365"/>
    </source>
</evidence>
<dbReference type="Gene3D" id="3.40.190.290">
    <property type="match status" value="1"/>
</dbReference>
<keyword evidence="2" id="KW-0805">Transcription regulation</keyword>
<dbReference type="RefSeq" id="WP_015723194.1">
    <property type="nucleotide sequence ID" value="NC_014972.1"/>
</dbReference>
<feature type="domain" description="HTH lysR-type" evidence="5">
    <location>
        <begin position="1"/>
        <end position="58"/>
    </location>
</feature>
<dbReference type="PANTHER" id="PTHR30126:SF40">
    <property type="entry name" value="HTH-TYPE TRANSCRIPTIONAL REGULATOR GLTR"/>
    <property type="match status" value="1"/>
</dbReference>
<keyword evidence="7" id="KW-1185">Reference proteome</keyword>
<name>A0A7U4DN75_DESPD</name>
<evidence type="ECO:0000256" key="3">
    <source>
        <dbReference type="ARBA" id="ARBA00023125"/>
    </source>
</evidence>
<sequence>MDIRKLDAFCKVVELRSFTKAAQAVQLSQPTVSDHIRNLEEELGQKLVDRLGREVEPTPVGQLLYSYATRMLRLQQEAVEAIVHYSGQFVGNLLIGASSIPGTYILPAIVGMFHQQYPQIKTIVHVSGSRAIAKKVLDGEYDLGLVGGIWNERGLEWQALFHDTLVLITQPGSALIDRQPIPVSELLAQPFVLREQGSGTRKNIAHILENKGYKESDLREVAQFGSNEAVKEAVKAGVGISMLSRRSVRAELERGSLVALSVKDVSGERPFSLVTRKNKALHPAASAFVKHLRTQAEREGGASRTD</sequence>
<evidence type="ECO:0000313" key="6">
    <source>
        <dbReference type="EMBL" id="ADW16647.1"/>
    </source>
</evidence>
<dbReference type="SUPFAM" id="SSF53850">
    <property type="entry name" value="Periplasmic binding protein-like II"/>
    <property type="match status" value="1"/>
</dbReference>
<dbReference type="InterPro" id="IPR000847">
    <property type="entry name" value="LysR_HTH_N"/>
</dbReference>
<dbReference type="Gene3D" id="1.10.10.10">
    <property type="entry name" value="Winged helix-like DNA-binding domain superfamily/Winged helix DNA-binding domain"/>
    <property type="match status" value="1"/>
</dbReference>
<dbReference type="Pfam" id="PF00126">
    <property type="entry name" value="HTH_1"/>
    <property type="match status" value="1"/>
</dbReference>
<dbReference type="PRINTS" id="PR00039">
    <property type="entry name" value="HTHLYSR"/>
</dbReference>
<keyword evidence="3" id="KW-0238">DNA-binding</keyword>
<dbReference type="Proteomes" id="UP000006365">
    <property type="component" value="Chromosome"/>
</dbReference>
<accession>A0A7U4DN75</accession>
<dbReference type="InterPro" id="IPR047788">
    <property type="entry name" value="LysR-like_Sec_metab"/>
</dbReference>
<dbReference type="KEGG" id="dpr:Despr_0467"/>
<proteinExistence type="inferred from homology"/>
<dbReference type="SUPFAM" id="SSF46785">
    <property type="entry name" value="Winged helix' DNA-binding domain"/>
    <property type="match status" value="1"/>
</dbReference>
<dbReference type="NCBIfam" id="NF040786">
    <property type="entry name" value="LysR_Sec_metab"/>
    <property type="match status" value="1"/>
</dbReference>
<evidence type="ECO:0000259" key="5">
    <source>
        <dbReference type="PROSITE" id="PS50931"/>
    </source>
</evidence>
<evidence type="ECO:0000256" key="4">
    <source>
        <dbReference type="ARBA" id="ARBA00023163"/>
    </source>
</evidence>
<protein>
    <submittedName>
        <fullName evidence="6">Transcriptional regulator, LysR family</fullName>
    </submittedName>
</protein>
<dbReference type="GO" id="GO:0003700">
    <property type="term" value="F:DNA-binding transcription factor activity"/>
    <property type="evidence" value="ECO:0007669"/>
    <property type="project" value="InterPro"/>
</dbReference>
<dbReference type="AlphaFoldDB" id="A0A7U4DN75"/>
<dbReference type="Pfam" id="PF03466">
    <property type="entry name" value="LysR_substrate"/>
    <property type="match status" value="1"/>
</dbReference>
<dbReference type="FunFam" id="1.10.10.10:FF:000001">
    <property type="entry name" value="LysR family transcriptional regulator"/>
    <property type="match status" value="1"/>
</dbReference>
<dbReference type="PROSITE" id="PS50931">
    <property type="entry name" value="HTH_LYSR"/>
    <property type="match status" value="1"/>
</dbReference>
<dbReference type="GO" id="GO:0000976">
    <property type="term" value="F:transcription cis-regulatory region binding"/>
    <property type="evidence" value="ECO:0007669"/>
    <property type="project" value="TreeGrafter"/>
</dbReference>
<evidence type="ECO:0000256" key="2">
    <source>
        <dbReference type="ARBA" id="ARBA00023015"/>
    </source>
</evidence>
<dbReference type="InterPro" id="IPR036388">
    <property type="entry name" value="WH-like_DNA-bd_sf"/>
</dbReference>
<organism evidence="6 7">
    <name type="scientific">Desulfobulbus propionicus (strain ATCC 33891 / DSM 2032 / VKM B-1956 / 1pr3)</name>
    <dbReference type="NCBI Taxonomy" id="577650"/>
    <lineage>
        <taxon>Bacteria</taxon>
        <taxon>Pseudomonadati</taxon>
        <taxon>Thermodesulfobacteriota</taxon>
        <taxon>Desulfobulbia</taxon>
        <taxon>Desulfobulbales</taxon>
        <taxon>Desulfobulbaceae</taxon>
        <taxon>Desulfobulbus</taxon>
    </lineage>
</organism>
<comment type="similarity">
    <text evidence="1">Belongs to the LysR transcriptional regulatory family.</text>
</comment>
<keyword evidence="4" id="KW-0804">Transcription</keyword>
<reference evidence="6 7" key="1">
    <citation type="journal article" date="2011" name="Stand. Genomic Sci.">
        <title>Complete genome sequence of Desulfobulbus propionicus type strain (1pr3).</title>
        <authorList>
            <person name="Pagani I."/>
            <person name="Lapidus A."/>
            <person name="Nolan M."/>
            <person name="Lucas S."/>
            <person name="Hammon N."/>
            <person name="Deshpande S."/>
            <person name="Cheng J.F."/>
            <person name="Chertkov O."/>
            <person name="Davenport K."/>
            <person name="Tapia R."/>
            <person name="Han C."/>
            <person name="Goodwin L."/>
            <person name="Pitluck S."/>
            <person name="Liolios K."/>
            <person name="Mavromatis K."/>
            <person name="Ivanova N."/>
            <person name="Mikhailova N."/>
            <person name="Pati A."/>
            <person name="Chen A."/>
            <person name="Palaniappan K."/>
            <person name="Land M."/>
            <person name="Hauser L."/>
            <person name="Chang Y.J."/>
            <person name="Jeffries C.D."/>
            <person name="Detter J.C."/>
            <person name="Brambilla E."/>
            <person name="Kannan K.P."/>
            <person name="Djao O.D."/>
            <person name="Rohde M."/>
            <person name="Pukall R."/>
            <person name="Spring S."/>
            <person name="Goker M."/>
            <person name="Sikorski J."/>
            <person name="Woyke T."/>
            <person name="Bristow J."/>
            <person name="Eisen J.A."/>
            <person name="Markowitz V."/>
            <person name="Hugenholtz P."/>
            <person name="Kyrpides N.C."/>
            <person name="Klenk H.P."/>
        </authorList>
    </citation>
    <scope>NUCLEOTIDE SEQUENCE [LARGE SCALE GENOMIC DNA]</scope>
    <source>
        <strain evidence="7">ATCC 33891 / DSM 2032 / 1pr3</strain>
    </source>
</reference>
<dbReference type="InterPro" id="IPR005119">
    <property type="entry name" value="LysR_subst-bd"/>
</dbReference>
<gene>
    <name evidence="6" type="ordered locus">Despr_0467</name>
</gene>